<proteinExistence type="predicted"/>
<comment type="caution">
    <text evidence="1">The sequence shown here is derived from an EMBL/GenBank/DDBJ whole genome shotgun (WGS) entry which is preliminary data.</text>
</comment>
<organism evidence="1 2">
    <name type="scientific">Exilibacterium tricleocarpae</name>
    <dbReference type="NCBI Taxonomy" id="2591008"/>
    <lineage>
        <taxon>Bacteria</taxon>
        <taxon>Pseudomonadati</taxon>
        <taxon>Pseudomonadota</taxon>
        <taxon>Gammaproteobacteria</taxon>
        <taxon>Cellvibrionales</taxon>
        <taxon>Cellvibrionaceae</taxon>
        <taxon>Exilibacterium</taxon>
    </lineage>
</organism>
<sequence>MRNQLPELIQLVASDLFEEGTKDTGRSGMSAESVLRCALLKQYRQLSYQALAFHLANSGDSS</sequence>
<gene>
    <name evidence="1" type="ORF">FKG94_06840</name>
</gene>
<protein>
    <submittedName>
        <fullName evidence="1">Uncharacterized protein</fullName>
    </submittedName>
</protein>
<accession>A0A545TZ00</accession>
<keyword evidence="2" id="KW-1185">Reference proteome</keyword>
<dbReference type="AlphaFoldDB" id="A0A545TZ00"/>
<evidence type="ECO:0000313" key="1">
    <source>
        <dbReference type="EMBL" id="TQV82452.1"/>
    </source>
</evidence>
<name>A0A545TZ00_9GAMM</name>
<dbReference type="EMBL" id="VHSG01000007">
    <property type="protein sequence ID" value="TQV82452.1"/>
    <property type="molecule type" value="Genomic_DNA"/>
</dbReference>
<reference evidence="1 2" key="1">
    <citation type="submission" date="2019-06" db="EMBL/GenBank/DDBJ databases">
        <title>Whole genome sequence for Cellvibrionaceae sp. R142.</title>
        <authorList>
            <person name="Wang G."/>
        </authorList>
    </citation>
    <scope>NUCLEOTIDE SEQUENCE [LARGE SCALE GENOMIC DNA]</scope>
    <source>
        <strain evidence="1 2">R142</strain>
    </source>
</reference>
<evidence type="ECO:0000313" key="2">
    <source>
        <dbReference type="Proteomes" id="UP000319732"/>
    </source>
</evidence>
<dbReference type="OrthoDB" id="5407466at2"/>
<dbReference type="Proteomes" id="UP000319732">
    <property type="component" value="Unassembled WGS sequence"/>
</dbReference>